<organism evidence="11 12">
    <name type="scientific">Penicillium frequentans</name>
    <dbReference type="NCBI Taxonomy" id="3151616"/>
    <lineage>
        <taxon>Eukaryota</taxon>
        <taxon>Fungi</taxon>
        <taxon>Dikarya</taxon>
        <taxon>Ascomycota</taxon>
        <taxon>Pezizomycotina</taxon>
        <taxon>Eurotiomycetes</taxon>
        <taxon>Eurotiomycetidae</taxon>
        <taxon>Eurotiales</taxon>
        <taxon>Aspergillaceae</taxon>
        <taxon>Penicillium</taxon>
    </lineage>
</organism>
<accession>A0AAD6CNC5</accession>
<dbReference type="PROSITE" id="PS50082">
    <property type="entry name" value="WD_REPEATS_2"/>
    <property type="match status" value="2"/>
</dbReference>
<protein>
    <recommendedName>
        <fullName evidence="10">WD repeat-containing protein 75 second beta-propeller domain-containing protein</fullName>
    </recommendedName>
</protein>
<keyword evidence="2" id="KW-0690">Ribosome biogenesis</keyword>
<gene>
    <name evidence="11" type="ORF">N7494_008659</name>
</gene>
<sequence>MSARHQKRSRASDAADKPSQPIEERKRRRTSDVNNSQSQKKTKGPSPAQEAPVGDASSLAVEKHKSSAPWSFSRPVGGRYRNVNTVMTLDEAHLFIGLDTAVQVFATSTSRLVRTLQMEAGQNVIGYKICPVDQEILYIFTSNFVTKWHWDSGKRLAKWGTGSRAVAVDVPQVENQNQLAAYSIGIQKDGKRQISINALTDKKSPSIVALTTEEQINNIQVICGGRVIIACDGPHIFMGTTTTLDLENPESVQYNWREATLPSSATCFHLRQSLSAKSKGTESKSAKGSEAVDLVVGEATGSILVYQDVFNTLFGRNAEKKSSPQRLHWHRGSVNTVKWSRDGNYILSGGNESVIVLWQLDSGRKQFLPHLSSPILNITVSPQGTSYVVHLADNSVMVLSARELLPTATVTGLQLSSEGGNTKDSASKKSLNAVAALHPQHPEQLLVAVPASHQTTQKAQRSNAAMLQTFDIRSNSHISRQALARTNATTLNVGPEGSTIATPDIRNMDILHDGKWMATVDSWTPHPRDVEALAGAASRRENVLSRPEIFLKFWKWSASTSMWELVSRIDGPHFNDNHHAEVLSLVARPQSHEFATLGADSVLRFWCPTARHRSGLKTDSEKQLDTWKCRNTVDLTGRLSDAGASLKQACMSFSEDGSVLAVCLPSESGANDGLVLLIDVNNCTVHYRRTGVFLGTPYSAKFLGRHLVVASAGSVAVWDTVDDVVKPAQLPESSNAANAASQPLVAVNPRTQTFAIASHELENSSTQKKRRQSRFQIRIYDISSLDIVFQETLGSCPLALLADVYSGDYIIVDAGSSVQRVGCLDKASQKTVQPIEVTSQLTSGLATIFSQGPERTPLAIEGDGSASQNKGLASVFGDTPSFSLPSLGVLFRNVVQTLGSS</sequence>
<keyword evidence="7" id="KW-0539">Nucleus</keyword>
<dbReference type="Gene3D" id="2.130.10.10">
    <property type="entry name" value="YVTN repeat-like/Quinoprotein amine dehydrogenase"/>
    <property type="match status" value="2"/>
</dbReference>
<feature type="repeat" description="WD" evidence="8">
    <location>
        <begin position="327"/>
        <end position="368"/>
    </location>
</feature>
<name>A0AAD6CNC5_9EURO</name>
<dbReference type="InterPro" id="IPR053826">
    <property type="entry name" value="WDR75"/>
</dbReference>
<dbReference type="GO" id="GO:0045943">
    <property type="term" value="P:positive regulation of transcription by RNA polymerase I"/>
    <property type="evidence" value="ECO:0007669"/>
    <property type="project" value="InterPro"/>
</dbReference>
<keyword evidence="12" id="KW-1185">Reference proteome</keyword>
<evidence type="ECO:0000313" key="12">
    <source>
        <dbReference type="Proteomes" id="UP001220324"/>
    </source>
</evidence>
<evidence type="ECO:0000256" key="1">
    <source>
        <dbReference type="ARBA" id="ARBA00004604"/>
    </source>
</evidence>
<keyword evidence="5" id="KW-0677">Repeat</keyword>
<dbReference type="GO" id="GO:0003723">
    <property type="term" value="F:RNA binding"/>
    <property type="evidence" value="ECO:0007669"/>
    <property type="project" value="InterPro"/>
</dbReference>
<keyword evidence="3" id="KW-0698">rRNA processing</keyword>
<dbReference type="PANTHER" id="PTHR44215">
    <property type="entry name" value="WD REPEAT-CONTAINING PROTEIN 75"/>
    <property type="match status" value="1"/>
</dbReference>
<evidence type="ECO:0000256" key="7">
    <source>
        <dbReference type="ARBA" id="ARBA00023242"/>
    </source>
</evidence>
<dbReference type="EMBL" id="JAQIZZ010000007">
    <property type="protein sequence ID" value="KAJ5532107.1"/>
    <property type="molecule type" value="Genomic_DNA"/>
</dbReference>
<dbReference type="GO" id="GO:0032040">
    <property type="term" value="C:small-subunit processome"/>
    <property type="evidence" value="ECO:0007669"/>
    <property type="project" value="InterPro"/>
</dbReference>
<dbReference type="SUPFAM" id="SSF50978">
    <property type="entry name" value="WD40 repeat-like"/>
    <property type="match status" value="1"/>
</dbReference>
<evidence type="ECO:0000256" key="9">
    <source>
        <dbReference type="SAM" id="MobiDB-lite"/>
    </source>
</evidence>
<proteinExistence type="predicted"/>
<dbReference type="Proteomes" id="UP001220324">
    <property type="component" value="Unassembled WGS sequence"/>
</dbReference>
<reference evidence="11 12" key="1">
    <citation type="journal article" date="2023" name="IMA Fungus">
        <title>Comparative genomic study of the Penicillium genus elucidates a diverse pangenome and 15 lateral gene transfer events.</title>
        <authorList>
            <person name="Petersen C."/>
            <person name="Sorensen T."/>
            <person name="Nielsen M.R."/>
            <person name="Sondergaard T.E."/>
            <person name="Sorensen J.L."/>
            <person name="Fitzpatrick D.A."/>
            <person name="Frisvad J.C."/>
            <person name="Nielsen K.L."/>
        </authorList>
    </citation>
    <scope>NUCLEOTIDE SEQUENCE [LARGE SCALE GENOMIC DNA]</scope>
    <source>
        <strain evidence="11 12">IBT 35679</strain>
    </source>
</reference>
<feature type="repeat" description="WD" evidence="8">
    <location>
        <begin position="575"/>
        <end position="606"/>
    </location>
</feature>
<evidence type="ECO:0000256" key="6">
    <source>
        <dbReference type="ARBA" id="ARBA00023163"/>
    </source>
</evidence>
<dbReference type="InterPro" id="IPR015943">
    <property type="entry name" value="WD40/YVTN_repeat-like_dom_sf"/>
</dbReference>
<evidence type="ECO:0000259" key="10">
    <source>
        <dbReference type="Pfam" id="PF23769"/>
    </source>
</evidence>
<evidence type="ECO:0000256" key="4">
    <source>
        <dbReference type="ARBA" id="ARBA00022574"/>
    </source>
</evidence>
<comment type="caution">
    <text evidence="11">The sequence shown here is derived from an EMBL/GenBank/DDBJ whole genome shotgun (WGS) entry which is preliminary data.</text>
</comment>
<dbReference type="Pfam" id="PF23769">
    <property type="entry name" value="Beta-prop_WDR75_2nd"/>
    <property type="match status" value="1"/>
</dbReference>
<keyword evidence="6" id="KW-0804">Transcription</keyword>
<dbReference type="InterPro" id="IPR057644">
    <property type="entry name" value="Beta-prop_WDR75_2nd"/>
</dbReference>
<dbReference type="AlphaFoldDB" id="A0AAD6CNC5"/>
<evidence type="ECO:0000256" key="8">
    <source>
        <dbReference type="PROSITE-ProRule" id="PRU00221"/>
    </source>
</evidence>
<comment type="subcellular location">
    <subcellularLocation>
        <location evidence="1">Nucleus</location>
        <location evidence="1">Nucleolus</location>
    </subcellularLocation>
</comment>
<evidence type="ECO:0000256" key="3">
    <source>
        <dbReference type="ARBA" id="ARBA00022552"/>
    </source>
</evidence>
<evidence type="ECO:0000313" key="11">
    <source>
        <dbReference type="EMBL" id="KAJ5532107.1"/>
    </source>
</evidence>
<dbReference type="PANTHER" id="PTHR44215:SF1">
    <property type="entry name" value="WD REPEAT-CONTAINING PROTEIN 75"/>
    <property type="match status" value="1"/>
</dbReference>
<dbReference type="GO" id="GO:0006364">
    <property type="term" value="P:rRNA processing"/>
    <property type="evidence" value="ECO:0007669"/>
    <property type="project" value="UniProtKB-KW"/>
</dbReference>
<feature type="domain" description="WD repeat-containing protein 75 second beta-propeller" evidence="10">
    <location>
        <begin position="539"/>
        <end position="664"/>
    </location>
</feature>
<evidence type="ECO:0000256" key="5">
    <source>
        <dbReference type="ARBA" id="ARBA00022737"/>
    </source>
</evidence>
<dbReference type="InterPro" id="IPR001680">
    <property type="entry name" value="WD40_rpt"/>
</dbReference>
<keyword evidence="4 8" id="KW-0853">WD repeat</keyword>
<evidence type="ECO:0000256" key="2">
    <source>
        <dbReference type="ARBA" id="ARBA00022517"/>
    </source>
</evidence>
<dbReference type="GO" id="GO:2000234">
    <property type="term" value="P:positive regulation of rRNA processing"/>
    <property type="evidence" value="ECO:0007669"/>
    <property type="project" value="TreeGrafter"/>
</dbReference>
<dbReference type="InterPro" id="IPR036322">
    <property type="entry name" value="WD40_repeat_dom_sf"/>
</dbReference>
<dbReference type="Pfam" id="PF23869">
    <property type="entry name" value="Beta-prop_WDR75_1st"/>
    <property type="match status" value="1"/>
</dbReference>
<dbReference type="SMART" id="SM00320">
    <property type="entry name" value="WD40"/>
    <property type="match status" value="2"/>
</dbReference>
<feature type="region of interest" description="Disordered" evidence="9">
    <location>
        <begin position="1"/>
        <end position="60"/>
    </location>
</feature>
<dbReference type="PROSITE" id="PS50294">
    <property type="entry name" value="WD_REPEATS_REGION"/>
    <property type="match status" value="1"/>
</dbReference>